<keyword evidence="3" id="KW-1185">Reference proteome</keyword>
<dbReference type="Pfam" id="PF05593">
    <property type="entry name" value="RHS_repeat"/>
    <property type="match status" value="1"/>
</dbReference>
<gene>
    <name evidence="2" type="ORF">ACFPXP_02810</name>
</gene>
<evidence type="ECO:0008006" key="4">
    <source>
        <dbReference type="Google" id="ProtNLM"/>
    </source>
</evidence>
<feature type="non-terminal residue" evidence="2">
    <location>
        <position position="220"/>
    </location>
</feature>
<dbReference type="Proteomes" id="UP001596250">
    <property type="component" value="Unassembled WGS sequence"/>
</dbReference>
<dbReference type="RefSeq" id="WP_379892157.1">
    <property type="nucleotide sequence ID" value="NZ_JBHSQV010000020.1"/>
</dbReference>
<feature type="compositionally biased region" description="Basic and acidic residues" evidence="1">
    <location>
        <begin position="204"/>
        <end position="220"/>
    </location>
</feature>
<dbReference type="InterPro" id="IPR006530">
    <property type="entry name" value="YD"/>
</dbReference>
<feature type="compositionally biased region" description="Gly residues" evidence="1">
    <location>
        <begin position="151"/>
        <end position="175"/>
    </location>
</feature>
<name>A0ABW1IK68_9BACL</name>
<comment type="caution">
    <text evidence="2">The sequence shown here is derived from an EMBL/GenBank/DDBJ whole genome shotgun (WGS) entry which is preliminary data.</text>
</comment>
<dbReference type="EMBL" id="JBHSQV010000020">
    <property type="protein sequence ID" value="MFC5985376.1"/>
    <property type="molecule type" value="Genomic_DNA"/>
</dbReference>
<protein>
    <recommendedName>
        <fullName evidence="4">YD repeat-containing protein</fullName>
    </recommendedName>
</protein>
<dbReference type="InterPro" id="IPR031325">
    <property type="entry name" value="RHS_repeat"/>
</dbReference>
<proteinExistence type="predicted"/>
<dbReference type="NCBIfam" id="TIGR01643">
    <property type="entry name" value="YD_repeat_2x"/>
    <property type="match status" value="1"/>
</dbReference>
<evidence type="ECO:0000256" key="1">
    <source>
        <dbReference type="SAM" id="MobiDB-lite"/>
    </source>
</evidence>
<accession>A0ABW1IK68</accession>
<sequence length="220" mass="24271">GNRLSKTSIWGDVIETETYVYDAADKLLEMRNGSETNQYTYDMRGNLLSVVKQSNNILDPSVTGMVYGSYIGMNMEPVTVTDGVYEMPVIPEQWLLLQAQGETELWEQYEWDAAGRLRQMINHKGDISRYDYDGDGNRVRMTMDVAAGPKGNNGNGNGNNGNGNGNGNNGNGNGNGPKNCHVVPPGFIPPGLAKKCGWEDESIPDYHKGGPRDGWEQQYK</sequence>
<feature type="non-terminal residue" evidence="2">
    <location>
        <position position="1"/>
    </location>
</feature>
<feature type="region of interest" description="Disordered" evidence="1">
    <location>
        <begin position="147"/>
        <end position="182"/>
    </location>
</feature>
<evidence type="ECO:0000313" key="2">
    <source>
        <dbReference type="EMBL" id="MFC5985376.1"/>
    </source>
</evidence>
<dbReference type="Gene3D" id="2.180.10.10">
    <property type="entry name" value="RHS repeat-associated core"/>
    <property type="match status" value="1"/>
</dbReference>
<evidence type="ECO:0000313" key="3">
    <source>
        <dbReference type="Proteomes" id="UP001596250"/>
    </source>
</evidence>
<feature type="region of interest" description="Disordered" evidence="1">
    <location>
        <begin position="198"/>
        <end position="220"/>
    </location>
</feature>
<reference evidence="3" key="1">
    <citation type="journal article" date="2019" name="Int. J. Syst. Evol. Microbiol.">
        <title>The Global Catalogue of Microorganisms (GCM) 10K type strain sequencing project: providing services to taxonomists for standard genome sequencing and annotation.</title>
        <authorList>
            <consortium name="The Broad Institute Genomics Platform"/>
            <consortium name="The Broad Institute Genome Sequencing Center for Infectious Disease"/>
            <person name="Wu L."/>
            <person name="Ma J."/>
        </authorList>
    </citation>
    <scope>NUCLEOTIDE SEQUENCE [LARGE SCALE GENOMIC DNA]</scope>
    <source>
        <strain evidence="3">CCM 8749</strain>
    </source>
</reference>
<organism evidence="2 3">
    <name type="scientific">Marinicrinis lubricantis</name>
    <dbReference type="NCBI Taxonomy" id="2086470"/>
    <lineage>
        <taxon>Bacteria</taxon>
        <taxon>Bacillati</taxon>
        <taxon>Bacillota</taxon>
        <taxon>Bacilli</taxon>
        <taxon>Bacillales</taxon>
        <taxon>Paenibacillaceae</taxon>
    </lineage>
</organism>